<dbReference type="EMBL" id="JAKNFS010000032">
    <property type="protein sequence ID" value="MCG4767144.1"/>
    <property type="molecule type" value="Genomic_DNA"/>
</dbReference>
<comment type="caution">
    <text evidence="1">The sequence shown here is derived from an EMBL/GenBank/DDBJ whole genome shotgun (WGS) entry which is preliminary data.</text>
</comment>
<evidence type="ECO:0000313" key="2">
    <source>
        <dbReference type="Proteomes" id="UP001199915"/>
    </source>
</evidence>
<proteinExistence type="predicted"/>
<gene>
    <name evidence="1" type="ORF">L0N21_16785</name>
</gene>
<dbReference type="Proteomes" id="UP001199915">
    <property type="component" value="Unassembled WGS sequence"/>
</dbReference>
<accession>A0AAE3F5T0</accession>
<dbReference type="AlphaFoldDB" id="A0AAE3F5T0"/>
<dbReference type="GeneID" id="79855333"/>
<reference evidence="1" key="1">
    <citation type="submission" date="2022-01" db="EMBL/GenBank/DDBJ databases">
        <title>Collection of gut derived symbiotic bacterial strains cultured from healthy donors.</title>
        <authorList>
            <person name="Lin H."/>
            <person name="Kohout C."/>
            <person name="Waligurski E."/>
            <person name="Pamer E.G."/>
        </authorList>
    </citation>
    <scope>NUCLEOTIDE SEQUENCE</scope>
    <source>
        <strain evidence="1">DFI.5.49</strain>
    </source>
</reference>
<evidence type="ECO:0000313" key="1">
    <source>
        <dbReference type="EMBL" id="MCG4767144.1"/>
    </source>
</evidence>
<dbReference type="RefSeq" id="WP_117802149.1">
    <property type="nucleotide sequence ID" value="NZ_JAAITR010000007.1"/>
</dbReference>
<name>A0AAE3F5T0_9FIRM</name>
<protein>
    <submittedName>
        <fullName evidence="1">Uncharacterized protein</fullName>
    </submittedName>
</protein>
<sequence>MSKRTNIPDNKSILQRMEAELAQSSGTEYLLTDGCVISADVEAVRKWFHEYKLVFESSEE</sequence>
<organism evidence="1 2">
    <name type="scientific">Fusicatenibacter saccharivorans</name>
    <dbReference type="NCBI Taxonomy" id="1150298"/>
    <lineage>
        <taxon>Bacteria</taxon>
        <taxon>Bacillati</taxon>
        <taxon>Bacillota</taxon>
        <taxon>Clostridia</taxon>
        <taxon>Lachnospirales</taxon>
        <taxon>Lachnospiraceae</taxon>
        <taxon>Fusicatenibacter</taxon>
    </lineage>
</organism>